<gene>
    <name evidence="2" type="ORF">PAC_05308</name>
</gene>
<keyword evidence="2" id="KW-0378">Hydrolase</keyword>
<sequence length="349" mass="37744">MARPIVNRALRFTLPGADLDIVENDIDTVPANEILIKVHAASISPIDIQLWRSKLVGVVAGDKGMGRDFSGTVVEVGANVKGWNQGDDIFGMILGVFGGGTFSEYITINPASHPTAKKPNCLTHEQAASIPLVALTAYACLDWLPPSTGSQRKVIVTGASGGTGMWLVQLAKVAYDCHVTAICSGKNRSFVEDLGADEVIDYTSQDIVSNLESRRASGGQFDLLVDCVGGTELLGSYEQLLHTKGAYVTIVGDKADVKTLGGPVTYFNTPAQVIRYIKGWIWGPRYACVSLMTKSEYLEKIVGLAERGEVRAEVQEVIEGAFDERQAWRKATRAMEEKRTRGKIVLAIP</sequence>
<dbReference type="GO" id="GO:0006508">
    <property type="term" value="P:proteolysis"/>
    <property type="evidence" value="ECO:0007669"/>
    <property type="project" value="UniProtKB-KW"/>
</dbReference>
<dbReference type="CDD" id="cd08267">
    <property type="entry name" value="MDR1"/>
    <property type="match status" value="1"/>
</dbReference>
<accession>A0A1L7WRM9</accession>
<dbReference type="Gene3D" id="3.40.50.720">
    <property type="entry name" value="NAD(P)-binding Rossmann-like Domain"/>
    <property type="match status" value="1"/>
</dbReference>
<name>A0A1L7WRM9_9HELO</name>
<dbReference type="GO" id="GO:0016491">
    <property type="term" value="F:oxidoreductase activity"/>
    <property type="evidence" value="ECO:0007669"/>
    <property type="project" value="InterPro"/>
</dbReference>
<dbReference type="InterPro" id="IPR036291">
    <property type="entry name" value="NAD(P)-bd_dom_sf"/>
</dbReference>
<evidence type="ECO:0000313" key="3">
    <source>
        <dbReference type="Proteomes" id="UP000184330"/>
    </source>
</evidence>
<dbReference type="Pfam" id="PF13602">
    <property type="entry name" value="ADH_zinc_N_2"/>
    <property type="match status" value="1"/>
</dbReference>
<keyword evidence="3" id="KW-1185">Reference proteome</keyword>
<proteinExistence type="predicted"/>
<dbReference type="Gene3D" id="3.90.180.10">
    <property type="entry name" value="Medium-chain alcohol dehydrogenases, catalytic domain"/>
    <property type="match status" value="1"/>
</dbReference>
<dbReference type="InterPro" id="IPR013154">
    <property type="entry name" value="ADH-like_N"/>
</dbReference>
<dbReference type="InterPro" id="IPR050700">
    <property type="entry name" value="YIM1/Zinc_Alcohol_DH_Fams"/>
</dbReference>
<organism evidence="2 3">
    <name type="scientific">Phialocephala subalpina</name>
    <dbReference type="NCBI Taxonomy" id="576137"/>
    <lineage>
        <taxon>Eukaryota</taxon>
        <taxon>Fungi</taxon>
        <taxon>Dikarya</taxon>
        <taxon>Ascomycota</taxon>
        <taxon>Pezizomycotina</taxon>
        <taxon>Leotiomycetes</taxon>
        <taxon>Helotiales</taxon>
        <taxon>Mollisiaceae</taxon>
        <taxon>Phialocephala</taxon>
        <taxon>Phialocephala fortinii species complex</taxon>
    </lineage>
</organism>
<feature type="domain" description="Enoyl reductase (ER)" evidence="1">
    <location>
        <begin position="16"/>
        <end position="346"/>
    </location>
</feature>
<evidence type="ECO:0000313" key="2">
    <source>
        <dbReference type="EMBL" id="CZR55421.1"/>
    </source>
</evidence>
<dbReference type="EMBL" id="FJOG01000006">
    <property type="protein sequence ID" value="CZR55421.1"/>
    <property type="molecule type" value="Genomic_DNA"/>
</dbReference>
<dbReference type="SUPFAM" id="SSF50129">
    <property type="entry name" value="GroES-like"/>
    <property type="match status" value="1"/>
</dbReference>
<keyword evidence="2" id="KW-0645">Protease</keyword>
<dbReference type="InterPro" id="IPR020843">
    <property type="entry name" value="ER"/>
</dbReference>
<dbReference type="SMART" id="SM00829">
    <property type="entry name" value="PKS_ER"/>
    <property type="match status" value="1"/>
</dbReference>
<dbReference type="OrthoDB" id="201656at2759"/>
<dbReference type="SUPFAM" id="SSF51735">
    <property type="entry name" value="NAD(P)-binding Rossmann-fold domains"/>
    <property type="match status" value="1"/>
</dbReference>
<dbReference type="PANTHER" id="PTHR11695">
    <property type="entry name" value="ALCOHOL DEHYDROGENASE RELATED"/>
    <property type="match status" value="1"/>
</dbReference>
<reference evidence="2 3" key="1">
    <citation type="submission" date="2016-03" db="EMBL/GenBank/DDBJ databases">
        <authorList>
            <person name="Ploux O."/>
        </authorList>
    </citation>
    <scope>NUCLEOTIDE SEQUENCE [LARGE SCALE GENOMIC DNA]</scope>
    <source>
        <strain evidence="2 3">UAMH 11012</strain>
    </source>
</reference>
<dbReference type="PANTHER" id="PTHR11695:SF647">
    <property type="entry name" value="ENOYL REDUCTASE (ER) DOMAIN-CONTAINING PROTEIN"/>
    <property type="match status" value="1"/>
</dbReference>
<dbReference type="InterPro" id="IPR011032">
    <property type="entry name" value="GroES-like_sf"/>
</dbReference>
<dbReference type="Proteomes" id="UP000184330">
    <property type="component" value="Unassembled WGS sequence"/>
</dbReference>
<dbReference type="GO" id="GO:0008233">
    <property type="term" value="F:peptidase activity"/>
    <property type="evidence" value="ECO:0007669"/>
    <property type="project" value="UniProtKB-KW"/>
</dbReference>
<dbReference type="AlphaFoldDB" id="A0A1L7WRM9"/>
<dbReference type="STRING" id="576137.A0A1L7WRM9"/>
<protein>
    <submittedName>
        <fullName evidence="2">Related to YIM1 Mitochondrial inner membrane protease</fullName>
    </submittedName>
</protein>
<dbReference type="GO" id="GO:0005739">
    <property type="term" value="C:mitochondrion"/>
    <property type="evidence" value="ECO:0007669"/>
    <property type="project" value="TreeGrafter"/>
</dbReference>
<evidence type="ECO:0000259" key="1">
    <source>
        <dbReference type="SMART" id="SM00829"/>
    </source>
</evidence>
<dbReference type="Pfam" id="PF08240">
    <property type="entry name" value="ADH_N"/>
    <property type="match status" value="1"/>
</dbReference>